<proteinExistence type="predicted"/>
<comment type="caution">
    <text evidence="3">The sequence shown here is derived from an EMBL/GenBank/DDBJ whole genome shotgun (WGS) entry which is preliminary data.</text>
</comment>
<feature type="domain" description="Rhodanese" evidence="2">
    <location>
        <begin position="57"/>
        <end position="147"/>
    </location>
</feature>
<keyword evidence="1" id="KW-1133">Transmembrane helix</keyword>
<dbReference type="SMART" id="SM00450">
    <property type="entry name" value="RHOD"/>
    <property type="match status" value="1"/>
</dbReference>
<evidence type="ECO:0000256" key="1">
    <source>
        <dbReference type="SAM" id="Phobius"/>
    </source>
</evidence>
<keyword evidence="1" id="KW-0812">Transmembrane</keyword>
<evidence type="ECO:0000259" key="2">
    <source>
        <dbReference type="PROSITE" id="PS50206"/>
    </source>
</evidence>
<accession>T1C0H2</accession>
<dbReference type="PROSITE" id="PS50206">
    <property type="entry name" value="RHODANESE_3"/>
    <property type="match status" value="1"/>
</dbReference>
<reference evidence="3" key="1">
    <citation type="submission" date="2013-08" db="EMBL/GenBank/DDBJ databases">
        <authorList>
            <person name="Mendez C."/>
            <person name="Richter M."/>
            <person name="Ferrer M."/>
            <person name="Sanchez J."/>
        </authorList>
    </citation>
    <scope>NUCLEOTIDE SEQUENCE</scope>
</reference>
<dbReference type="PANTHER" id="PTHR43031:SF18">
    <property type="entry name" value="RHODANESE-RELATED SULFURTRANSFERASES"/>
    <property type="match status" value="1"/>
</dbReference>
<sequence>MDSPDRIVLNRLIIFASNHYLLVAAFVFILVLIIADEVERRTRRYREIGAQETAQLINRGACLLDLRDRKAFDEGHIANSVRIDPDDLRERIPTLAQSSPSAIILCCQNGEQSKRSAKQAARSSAIPVAILKNGISQWKQENFPLVQKSRGQS</sequence>
<dbReference type="InterPro" id="IPR036873">
    <property type="entry name" value="Rhodanese-like_dom_sf"/>
</dbReference>
<dbReference type="Pfam" id="PF00581">
    <property type="entry name" value="Rhodanese"/>
    <property type="match status" value="1"/>
</dbReference>
<keyword evidence="1" id="KW-0472">Membrane</keyword>
<feature type="transmembrane region" description="Helical" evidence="1">
    <location>
        <begin position="12"/>
        <end position="35"/>
    </location>
</feature>
<organism evidence="3">
    <name type="scientific">mine drainage metagenome</name>
    <dbReference type="NCBI Taxonomy" id="410659"/>
    <lineage>
        <taxon>unclassified sequences</taxon>
        <taxon>metagenomes</taxon>
        <taxon>ecological metagenomes</taxon>
    </lineage>
</organism>
<protein>
    <submittedName>
        <fullName evidence="3">Rhodanese-like domain protein</fullName>
    </submittedName>
</protein>
<gene>
    <name evidence="3" type="ORF">B1B_02088</name>
</gene>
<dbReference type="InterPro" id="IPR050229">
    <property type="entry name" value="GlpE_sulfurtransferase"/>
</dbReference>
<evidence type="ECO:0000313" key="3">
    <source>
        <dbReference type="EMBL" id="EQD75507.1"/>
    </source>
</evidence>
<name>T1C0H2_9ZZZZ</name>
<dbReference type="AlphaFoldDB" id="T1C0H2"/>
<dbReference type="CDD" id="cd00158">
    <property type="entry name" value="RHOD"/>
    <property type="match status" value="1"/>
</dbReference>
<reference evidence="3" key="2">
    <citation type="journal article" date="2014" name="ISME J.">
        <title>Microbial stratification in low pH oxic and suboxic macroscopic growths along an acid mine drainage.</title>
        <authorList>
            <person name="Mendez-Garcia C."/>
            <person name="Mesa V."/>
            <person name="Sprenger R.R."/>
            <person name="Richter M."/>
            <person name="Diez M.S."/>
            <person name="Solano J."/>
            <person name="Bargiela R."/>
            <person name="Golyshina O.V."/>
            <person name="Manteca A."/>
            <person name="Ramos J.L."/>
            <person name="Gallego J.R."/>
            <person name="Llorente I."/>
            <person name="Martins Dos Santos V.A."/>
            <person name="Jensen O.N."/>
            <person name="Pelaez A.I."/>
            <person name="Sanchez J."/>
            <person name="Ferrer M."/>
        </authorList>
    </citation>
    <scope>NUCLEOTIDE SEQUENCE</scope>
</reference>
<dbReference type="InterPro" id="IPR001763">
    <property type="entry name" value="Rhodanese-like_dom"/>
</dbReference>
<dbReference type="SUPFAM" id="SSF52821">
    <property type="entry name" value="Rhodanese/Cell cycle control phosphatase"/>
    <property type="match status" value="1"/>
</dbReference>
<dbReference type="PANTHER" id="PTHR43031">
    <property type="entry name" value="FAD-DEPENDENT OXIDOREDUCTASE"/>
    <property type="match status" value="1"/>
</dbReference>
<dbReference type="Gene3D" id="3.40.250.10">
    <property type="entry name" value="Rhodanese-like domain"/>
    <property type="match status" value="1"/>
</dbReference>
<dbReference type="EMBL" id="AUZY01001227">
    <property type="protein sequence ID" value="EQD75507.1"/>
    <property type="molecule type" value="Genomic_DNA"/>
</dbReference>